<feature type="coiled-coil region" evidence="1">
    <location>
        <begin position="61"/>
        <end position="88"/>
    </location>
</feature>
<accession>A0ABT2EAF3</accession>
<evidence type="ECO:0000313" key="3">
    <source>
        <dbReference type="Proteomes" id="UP001165542"/>
    </source>
</evidence>
<comment type="caution">
    <text evidence="2">The sequence shown here is derived from an EMBL/GenBank/DDBJ whole genome shotgun (WGS) entry which is preliminary data.</text>
</comment>
<gene>
    <name evidence="2" type="ORF">LLY24_04390</name>
</gene>
<evidence type="ECO:0000313" key="2">
    <source>
        <dbReference type="EMBL" id="MCS2608558.1"/>
    </source>
</evidence>
<keyword evidence="3" id="KW-1185">Reference proteome</keyword>
<dbReference type="Proteomes" id="UP001165542">
    <property type="component" value="Unassembled WGS sequence"/>
</dbReference>
<dbReference type="RefSeq" id="WP_259035068.1">
    <property type="nucleotide sequence ID" value="NZ_JAJISC010000002.1"/>
</dbReference>
<evidence type="ECO:0000256" key="1">
    <source>
        <dbReference type="SAM" id="Coils"/>
    </source>
</evidence>
<dbReference type="EMBL" id="JAJISC010000002">
    <property type="protein sequence ID" value="MCS2608558.1"/>
    <property type="molecule type" value="Genomic_DNA"/>
</dbReference>
<reference evidence="2" key="1">
    <citation type="submission" date="2021-11" db="EMBL/GenBank/DDBJ databases">
        <title>Halomonas sp., isolated from a coastal aquaculture zone in Dongshan Bay.</title>
        <authorList>
            <person name="Lin W."/>
        </authorList>
    </citation>
    <scope>NUCLEOTIDE SEQUENCE</scope>
    <source>
        <strain evidence="2">Yzlin-01</strain>
    </source>
</reference>
<name>A0ABT2EAF3_9GAMM</name>
<sequence>MSQTASLLDTLKRQLRAQGKTYADVAAWLSLSEASVKRMFAERHVTLARLECLCDHLNLAFVELVQAMETEERRLQELTDAQEQSIADDHELFLVAVCVINGYSFDDIHRQYQLSESECTRQLLKLERLHLIELLPGNRIKRRVAPNFRWRPGGPIQRYFQAHIANEFFRSRFDSESDKLLVLNGLLSRAGNAEWQQAIQRLAKEFHELCERESVLPIEQRFGTTSVLAVRQWQHGLFRHYARKQ</sequence>
<keyword evidence="1" id="KW-0175">Coiled coil</keyword>
<organism evidence="2 3">
    <name type="scientific">Halomonas dongshanensis</name>
    <dbReference type="NCBI Taxonomy" id="2890835"/>
    <lineage>
        <taxon>Bacteria</taxon>
        <taxon>Pseudomonadati</taxon>
        <taxon>Pseudomonadota</taxon>
        <taxon>Gammaproteobacteria</taxon>
        <taxon>Oceanospirillales</taxon>
        <taxon>Halomonadaceae</taxon>
        <taxon>Halomonas</taxon>
    </lineage>
</organism>
<proteinExistence type="predicted"/>
<protein>
    <submittedName>
        <fullName evidence="2">XRE family transcriptional regulator</fullName>
    </submittedName>
</protein>